<organism evidence="2 3">
    <name type="scientific">Leuconostoc aquikimchii</name>
    <dbReference type="NCBI Taxonomy" id="3236804"/>
    <lineage>
        <taxon>Bacteria</taxon>
        <taxon>Bacillati</taxon>
        <taxon>Bacillota</taxon>
        <taxon>Bacilli</taxon>
        <taxon>Lactobacillales</taxon>
        <taxon>Lactobacillaceae</taxon>
        <taxon>Leuconostoc</taxon>
    </lineage>
</organism>
<evidence type="ECO:0000259" key="1">
    <source>
        <dbReference type="Pfam" id="PF02464"/>
    </source>
</evidence>
<name>A0ABV3S526_9LACO</name>
<dbReference type="SUPFAM" id="SSF142433">
    <property type="entry name" value="CinA-like"/>
    <property type="match status" value="1"/>
</dbReference>
<evidence type="ECO:0000313" key="2">
    <source>
        <dbReference type="EMBL" id="MEX0381537.1"/>
    </source>
</evidence>
<protein>
    <submittedName>
        <fullName evidence="2">CinA family protein</fullName>
    </submittedName>
</protein>
<sequence>MTDRKRAVIEYLRVNELTISAAESLTGGLFQSTIVQYPGASKVFEGGLVLYSKWSKIKLVGVSSDLINKYGVVSSEVAAEMATGCMRVMQSDIGIGFTGAAGPRAVNGNSVGTAWIGINIKGKMKTYLVNDASLGRNDFRQYCVDVAFKELAKLLKIED</sequence>
<dbReference type="Proteomes" id="UP001556617">
    <property type="component" value="Unassembled WGS sequence"/>
</dbReference>
<evidence type="ECO:0000313" key="3">
    <source>
        <dbReference type="Proteomes" id="UP001556617"/>
    </source>
</evidence>
<dbReference type="InterPro" id="IPR036653">
    <property type="entry name" value="CinA-like_C"/>
</dbReference>
<dbReference type="EMBL" id="JBFPER010000001">
    <property type="protein sequence ID" value="MEX0381537.1"/>
    <property type="molecule type" value="Genomic_DNA"/>
</dbReference>
<accession>A0ABV3S526</accession>
<dbReference type="InterPro" id="IPR008136">
    <property type="entry name" value="CinA_C"/>
</dbReference>
<keyword evidence="3" id="KW-1185">Reference proteome</keyword>
<gene>
    <name evidence="2" type="ORF">AB3K24_09380</name>
</gene>
<dbReference type="Gene3D" id="3.90.950.20">
    <property type="entry name" value="CinA-like"/>
    <property type="match status" value="1"/>
</dbReference>
<feature type="domain" description="CinA C-terminal" evidence="1">
    <location>
        <begin position="5"/>
        <end position="154"/>
    </location>
</feature>
<dbReference type="RefSeq" id="WP_367975326.1">
    <property type="nucleotide sequence ID" value="NZ_JBFPEQ010000001.1"/>
</dbReference>
<dbReference type="NCBIfam" id="TIGR00199">
    <property type="entry name" value="PncC_domain"/>
    <property type="match status" value="1"/>
</dbReference>
<reference evidence="2 3" key="1">
    <citation type="submission" date="2024-07" db="EMBL/GenBank/DDBJ databases">
        <authorList>
            <person name="Yun M."/>
        </authorList>
    </citation>
    <scope>NUCLEOTIDE SEQUENCE [LARGE SCALE GENOMIC DNA]</scope>
    <source>
        <strain evidence="2 3">MS01</strain>
    </source>
</reference>
<comment type="caution">
    <text evidence="2">The sequence shown here is derived from an EMBL/GenBank/DDBJ whole genome shotgun (WGS) entry which is preliminary data.</text>
</comment>
<dbReference type="Pfam" id="PF02464">
    <property type="entry name" value="CinA"/>
    <property type="match status" value="1"/>
</dbReference>
<proteinExistence type="predicted"/>